<proteinExistence type="predicted"/>
<evidence type="ECO:0000313" key="1">
    <source>
        <dbReference type="EMBL" id="THF58113.1"/>
    </source>
</evidence>
<accession>A0A4S4AFX8</accession>
<dbReference type="AlphaFoldDB" id="A0A4S4AFX8"/>
<evidence type="ECO:0000313" key="2">
    <source>
        <dbReference type="Proteomes" id="UP000307956"/>
    </source>
</evidence>
<keyword evidence="2" id="KW-1185">Reference proteome</keyword>
<organism evidence="1 2">
    <name type="scientific">Pseudothauera rhizosphaerae</name>
    <dbReference type="NCBI Taxonomy" id="2565932"/>
    <lineage>
        <taxon>Bacteria</taxon>
        <taxon>Pseudomonadati</taxon>
        <taxon>Pseudomonadota</taxon>
        <taxon>Betaproteobacteria</taxon>
        <taxon>Rhodocyclales</taxon>
        <taxon>Zoogloeaceae</taxon>
        <taxon>Pseudothauera</taxon>
    </lineage>
</organism>
<protein>
    <submittedName>
        <fullName evidence="1">Uncharacterized protein</fullName>
    </submittedName>
</protein>
<dbReference type="Proteomes" id="UP000307956">
    <property type="component" value="Unassembled WGS sequence"/>
</dbReference>
<reference evidence="1 2" key="1">
    <citation type="submission" date="2019-04" db="EMBL/GenBank/DDBJ databases">
        <title>Azoarcus rhizosphaerae sp. nov. isolated from rhizosphere of Ficus religiosa.</title>
        <authorList>
            <person name="Lin S.-Y."/>
            <person name="Hameed A."/>
            <person name="Hsu Y.-H."/>
            <person name="Young C.-C."/>
        </authorList>
    </citation>
    <scope>NUCLEOTIDE SEQUENCE [LARGE SCALE GENOMIC DNA]</scope>
    <source>
        <strain evidence="1 2">CC-YHH848</strain>
    </source>
</reference>
<comment type="caution">
    <text evidence="1">The sequence shown here is derived from an EMBL/GenBank/DDBJ whole genome shotgun (WGS) entry which is preliminary data.</text>
</comment>
<name>A0A4S4AFX8_9RHOO</name>
<dbReference type="InterPro" id="IPR045538">
    <property type="entry name" value="CIS_TMP"/>
</dbReference>
<gene>
    <name evidence="1" type="ORF">E6O51_17385</name>
</gene>
<dbReference type="OrthoDB" id="499748at2"/>
<sequence length="172" mass="19816">MFKRNEWPIDNAGQVLAQSFLPRMFSVLGLLIGSRFADSVAAERAVYLLQFMVYGESRERDSGLALSKVLCGIDANGKLSPHIELTEHERDTVKQMLHGMLMHWPSMDSTSPETFREVFLLREGLLSQEEDGWHLRVQARSYDLLLDRLSWSVGPIHYPWMDKPLRVAWRNA</sequence>
<dbReference type="EMBL" id="SSOD01000016">
    <property type="protein sequence ID" value="THF58113.1"/>
    <property type="molecule type" value="Genomic_DNA"/>
</dbReference>
<dbReference type="RefSeq" id="WP_136386280.1">
    <property type="nucleotide sequence ID" value="NZ_SSOD01000016.1"/>
</dbReference>
<dbReference type="Pfam" id="PF19268">
    <property type="entry name" value="CIS_TMP"/>
    <property type="match status" value="1"/>
</dbReference>